<reference evidence="8 9" key="1">
    <citation type="journal article" date="2011" name="J. Microbiol.">
        <title>Bacillus kyonggiensis sp. nov., isolated from soil of a lettuce field.</title>
        <authorList>
            <person name="Dong K."/>
            <person name="Lee S."/>
        </authorList>
    </citation>
    <scope>NUCLEOTIDE SEQUENCE [LARGE SCALE GENOMIC DNA]</scope>
    <source>
        <strain evidence="8 9">NB22</strain>
    </source>
</reference>
<evidence type="ECO:0000256" key="6">
    <source>
        <dbReference type="SAM" id="Phobius"/>
    </source>
</evidence>
<feature type="transmembrane region" description="Helical" evidence="6">
    <location>
        <begin position="270"/>
        <end position="291"/>
    </location>
</feature>
<organism evidence="8 9">
    <name type="scientific">Robertmurraya kyonggiensis</name>
    <dbReference type="NCBI Taxonomy" id="1037680"/>
    <lineage>
        <taxon>Bacteria</taxon>
        <taxon>Bacillati</taxon>
        <taxon>Bacillota</taxon>
        <taxon>Bacilli</taxon>
        <taxon>Bacillales</taxon>
        <taxon>Bacillaceae</taxon>
        <taxon>Robertmurraya</taxon>
    </lineage>
</organism>
<dbReference type="OrthoDB" id="2376472at2"/>
<dbReference type="GO" id="GO:0016020">
    <property type="term" value="C:membrane"/>
    <property type="evidence" value="ECO:0007669"/>
    <property type="project" value="UniProtKB-SubCell"/>
</dbReference>
<evidence type="ECO:0000256" key="1">
    <source>
        <dbReference type="ARBA" id="ARBA00004141"/>
    </source>
</evidence>
<dbReference type="PANTHER" id="PTHR43839:SF3">
    <property type="entry name" value="OLIGOPEPTIDE ABC TRANSPORTER, PERMEASE PROTEIN"/>
    <property type="match status" value="1"/>
</dbReference>
<comment type="caution">
    <text evidence="8">The sequence shown here is derived from an EMBL/GenBank/DDBJ whole genome shotgun (WGS) entry which is preliminary data.</text>
</comment>
<evidence type="ECO:0000256" key="4">
    <source>
        <dbReference type="ARBA" id="ARBA00022989"/>
    </source>
</evidence>
<accession>A0A4U1D1Z3</accession>
<sequence>MKLLTFIRSNPLFFLGSAMFFFLLYIAFFGKYLPAIDTKLKEVDFLWTENKIPLAPPYEPSEQFAIGTDRLGRDLLSLLVLGAKETLIIVFAIALVRYLLAIPLAFFAHKNKFGVNVVLNWLNGFLSYIPTIILVILLATLPPIVLSKTRPFYLILIIAALEVGRVAEMIKLELNQLSTKEYITGGNSVGISNFRLLRKYYMPFLYGKLLVNFVGDLGKVMFLLGQLGFLGIFISHSFIQTDTGAFGFKNTSLSWPTLLTDAFRDLRGAIWIPFYASLAMTYVIFTFNILAQGIRKLLK</sequence>
<dbReference type="RefSeq" id="WP_136831901.1">
    <property type="nucleotide sequence ID" value="NZ_SWBM01000003.1"/>
</dbReference>
<dbReference type="GO" id="GO:0055085">
    <property type="term" value="P:transmembrane transport"/>
    <property type="evidence" value="ECO:0007669"/>
    <property type="project" value="InterPro"/>
</dbReference>
<dbReference type="InterPro" id="IPR035906">
    <property type="entry name" value="MetI-like_sf"/>
</dbReference>
<comment type="subcellular location">
    <subcellularLocation>
        <location evidence="1">Membrane</location>
        <topology evidence="1">Multi-pass membrane protein</topology>
    </subcellularLocation>
</comment>
<feature type="transmembrane region" description="Helical" evidence="6">
    <location>
        <begin position="87"/>
        <end position="109"/>
    </location>
</feature>
<keyword evidence="2" id="KW-0813">Transport</keyword>
<dbReference type="PROSITE" id="PS50928">
    <property type="entry name" value="ABC_TM1"/>
    <property type="match status" value="1"/>
</dbReference>
<protein>
    <submittedName>
        <fullName evidence="8">Peptide ABC transporter permease</fullName>
    </submittedName>
</protein>
<dbReference type="Gene3D" id="1.10.3720.10">
    <property type="entry name" value="MetI-like"/>
    <property type="match status" value="1"/>
</dbReference>
<dbReference type="EMBL" id="SWBM01000003">
    <property type="protein sequence ID" value="TKC16094.1"/>
    <property type="molecule type" value="Genomic_DNA"/>
</dbReference>
<evidence type="ECO:0000256" key="2">
    <source>
        <dbReference type="ARBA" id="ARBA00022448"/>
    </source>
</evidence>
<feature type="transmembrane region" description="Helical" evidence="6">
    <location>
        <begin position="152"/>
        <end position="170"/>
    </location>
</feature>
<dbReference type="AlphaFoldDB" id="A0A4U1D1Z3"/>
<evidence type="ECO:0000313" key="9">
    <source>
        <dbReference type="Proteomes" id="UP000307756"/>
    </source>
</evidence>
<dbReference type="SUPFAM" id="SSF161098">
    <property type="entry name" value="MetI-like"/>
    <property type="match status" value="1"/>
</dbReference>
<dbReference type="Proteomes" id="UP000307756">
    <property type="component" value="Unassembled WGS sequence"/>
</dbReference>
<keyword evidence="4 6" id="KW-1133">Transmembrane helix</keyword>
<name>A0A4U1D1Z3_9BACI</name>
<evidence type="ECO:0000256" key="5">
    <source>
        <dbReference type="ARBA" id="ARBA00023136"/>
    </source>
</evidence>
<dbReference type="PANTHER" id="PTHR43839">
    <property type="entry name" value="OPPC IN A BINDING PROTEIN-DEPENDENT TRANSPORT SYSTEM"/>
    <property type="match status" value="1"/>
</dbReference>
<evidence type="ECO:0000259" key="7">
    <source>
        <dbReference type="PROSITE" id="PS50928"/>
    </source>
</evidence>
<evidence type="ECO:0000313" key="8">
    <source>
        <dbReference type="EMBL" id="TKC16094.1"/>
    </source>
</evidence>
<feature type="transmembrane region" description="Helical" evidence="6">
    <location>
        <begin position="121"/>
        <end position="146"/>
    </location>
</feature>
<keyword evidence="3 6" id="KW-0812">Transmembrane</keyword>
<keyword evidence="5 6" id="KW-0472">Membrane</keyword>
<proteinExistence type="predicted"/>
<keyword evidence="9" id="KW-1185">Reference proteome</keyword>
<gene>
    <name evidence="8" type="ORF">FA727_14140</name>
</gene>
<evidence type="ECO:0000256" key="3">
    <source>
        <dbReference type="ARBA" id="ARBA00022692"/>
    </source>
</evidence>
<feature type="transmembrane region" description="Helical" evidence="6">
    <location>
        <begin position="220"/>
        <end position="239"/>
    </location>
</feature>
<feature type="domain" description="ABC transmembrane type-1" evidence="7">
    <location>
        <begin position="83"/>
        <end position="291"/>
    </location>
</feature>
<dbReference type="InterPro" id="IPR000515">
    <property type="entry name" value="MetI-like"/>
</dbReference>
<feature type="transmembrane region" description="Helical" evidence="6">
    <location>
        <begin position="12"/>
        <end position="33"/>
    </location>
</feature>